<organism evidence="12 13">
    <name type="scientific">Bradyrhizobium sediminis</name>
    <dbReference type="NCBI Taxonomy" id="2840469"/>
    <lineage>
        <taxon>Bacteria</taxon>
        <taxon>Pseudomonadati</taxon>
        <taxon>Pseudomonadota</taxon>
        <taxon>Alphaproteobacteria</taxon>
        <taxon>Hyphomicrobiales</taxon>
        <taxon>Nitrobacteraceae</taxon>
        <taxon>Bradyrhizobium</taxon>
    </lineage>
</organism>
<dbReference type="AlphaFoldDB" id="A0A975NHF3"/>
<dbReference type="SUPFAM" id="SSF55821">
    <property type="entry name" value="YrdC/RibB"/>
    <property type="match status" value="1"/>
</dbReference>
<dbReference type="SUPFAM" id="SSF53067">
    <property type="entry name" value="Actin-like ATPase domain"/>
    <property type="match status" value="1"/>
</dbReference>
<gene>
    <name evidence="12" type="primary">hypF</name>
    <name evidence="12" type="ORF">KMZ29_08065</name>
</gene>
<comment type="similarity">
    <text evidence="2 8">Belongs to the carbamoyltransferase HypF family.</text>
</comment>
<dbReference type="InterPro" id="IPR001792">
    <property type="entry name" value="Acylphosphatase-like_dom"/>
</dbReference>
<evidence type="ECO:0000256" key="7">
    <source>
        <dbReference type="ARBA" id="ARBA00048220"/>
    </source>
</evidence>
<keyword evidence="4" id="KW-0479">Metal-binding</keyword>
<comment type="catalytic activity">
    <reaction evidence="9">
        <text>an acyl phosphate + H2O = a carboxylate + phosphate + H(+)</text>
        <dbReference type="Rhea" id="RHEA:14965"/>
        <dbReference type="ChEBI" id="CHEBI:15377"/>
        <dbReference type="ChEBI" id="CHEBI:15378"/>
        <dbReference type="ChEBI" id="CHEBI:29067"/>
        <dbReference type="ChEBI" id="CHEBI:43474"/>
        <dbReference type="ChEBI" id="CHEBI:59918"/>
        <dbReference type="EC" id="3.6.1.7"/>
    </reaction>
</comment>
<dbReference type="InterPro" id="IPR004421">
    <property type="entry name" value="Carbamoyltransferase_HypF"/>
</dbReference>
<comment type="pathway">
    <text evidence="1 8">Protein modification; [NiFe] hydrogenase maturation.</text>
</comment>
<feature type="domain" description="YrdC-like" evidence="11">
    <location>
        <begin position="210"/>
        <end position="396"/>
    </location>
</feature>
<dbReference type="RefSeq" id="WP_215623215.1">
    <property type="nucleotide sequence ID" value="NZ_CP076134.1"/>
</dbReference>
<dbReference type="NCBIfam" id="TIGR00143">
    <property type="entry name" value="hypF"/>
    <property type="match status" value="1"/>
</dbReference>
<dbReference type="EMBL" id="CP076134">
    <property type="protein sequence ID" value="QWG14606.1"/>
    <property type="molecule type" value="Genomic_DNA"/>
</dbReference>
<keyword evidence="5" id="KW-0863">Zinc-finger</keyword>
<dbReference type="GO" id="GO:0016743">
    <property type="term" value="F:carboxyl- or carbamoyltransferase activity"/>
    <property type="evidence" value="ECO:0007669"/>
    <property type="project" value="UniProtKB-UniRule"/>
</dbReference>
<dbReference type="Gene3D" id="3.30.420.40">
    <property type="match status" value="1"/>
</dbReference>
<dbReference type="InterPro" id="IPR055128">
    <property type="entry name" value="HypF_C_2"/>
</dbReference>
<dbReference type="PIRSF" id="PIRSF006256">
    <property type="entry name" value="CMPcnvr_hdrg_mat"/>
    <property type="match status" value="1"/>
</dbReference>
<keyword evidence="3 12" id="KW-0436">Ligase</keyword>
<feature type="domain" description="Acylphosphatase-like" evidence="10">
    <location>
        <begin position="13"/>
        <end position="100"/>
    </location>
</feature>
<dbReference type="GO" id="GO:0051604">
    <property type="term" value="P:protein maturation"/>
    <property type="evidence" value="ECO:0007669"/>
    <property type="project" value="TreeGrafter"/>
</dbReference>
<evidence type="ECO:0000256" key="1">
    <source>
        <dbReference type="ARBA" id="ARBA00004711"/>
    </source>
</evidence>
<dbReference type="InterPro" id="IPR036046">
    <property type="entry name" value="Acylphosphatase-like_dom_sf"/>
</dbReference>
<feature type="active site" evidence="9">
    <location>
        <position position="28"/>
    </location>
</feature>
<evidence type="ECO:0000256" key="9">
    <source>
        <dbReference type="PROSITE-ProRule" id="PRU00520"/>
    </source>
</evidence>
<evidence type="ECO:0000256" key="2">
    <source>
        <dbReference type="ARBA" id="ARBA00008097"/>
    </source>
</evidence>
<protein>
    <recommendedName>
        <fullName evidence="8">Carbamoyltransferase HypF</fullName>
        <ecNumber evidence="8">6.2.-.-</ecNumber>
    </recommendedName>
</protein>
<accession>A0A975NHF3</accession>
<evidence type="ECO:0000256" key="3">
    <source>
        <dbReference type="ARBA" id="ARBA00022598"/>
    </source>
</evidence>
<comment type="function">
    <text evidence="8">Involved in the maturation of [NiFe] hydrogenases. Along with HypE, it catalyzes the synthesis of the CN ligands of the active site iron of [NiFe]-hydrogenases. HypF functions as a carbamoyl transferase using carbamoylphosphate as a substrate and transferring the carboxamido moiety in an ATP-dependent reaction to the thiolate of the C-terminal cysteine of HypE yielding a protein-S-carboxamide.</text>
</comment>
<dbReference type="Gene3D" id="3.30.110.120">
    <property type="match status" value="1"/>
</dbReference>
<dbReference type="GO" id="GO:0016874">
    <property type="term" value="F:ligase activity"/>
    <property type="evidence" value="ECO:0007669"/>
    <property type="project" value="UniProtKB-UniRule"/>
</dbReference>
<dbReference type="PROSITE" id="PS51163">
    <property type="entry name" value="YRDC"/>
    <property type="match status" value="1"/>
</dbReference>
<sequence>MARARPVSTTQAGVSYRVRGLVQGVGFRPAVWRLATSFGLRGEVLNDGEGVLIRAWGPPDALDGFSRSLRRDVPRLARIDDIVRQPLPGGPEGNDFRIVGSNTGPVRTGVVADAATCPDCLAEVFDPAGRRYRYPFTNCTHCGPRLSIIRAIPYDRATTSMAAFAMCPTCLAEYEDPDDRRFHAQPNACPDCGPRVWLADAKGNELPSAGDAIRTTAAAIRDGRIVAVKGIGGFHLACDATNEDAVARLRARKRRYAKPFALMARDIDMVSQYARIADHDRAVLASAAAPIVILDAHDGMGRLAPSIAPDQSSLGFMLAYTPLHHLLMSDLCAPIVLTSGNRSDEPQVIANDEALASLAGIADLWLLNDRDIVSRLDDSVVRSMSSAPRLLRRARGYAPEPIQLGDGFADAPSVMAMGAELKSTICLVREGRAIVSQHIGDLEDAATHADYRKVLAHYRELHCFSPALVAVDAHPGYLSTQWGEACARQDGDLLVRIPHHHAHVASCLAEHRVALDAPPALAIILDGLGLGEDGTLWGGEIMLADYVSAQRLASFMPVPLLGGARAMREPWRNAFTHLSQFIGWDDVCSRYPDLAITRQLSAKPVATLQAMMDSGLNAPPASSAGRLFDAVAAVLGIAPETCSYEGQAAIGLEALAATEEREPGDEYVGQIANSQIELISWTAMWRNLLADLARGVETPRIAARFHAGLALTLSSMAARLAGVRGIDTIVLGGGVFQNRLLLEAVTSNLEAGGLRVLSPRLLPANDGGISLGQGAIAAARALCR</sequence>
<dbReference type="Pfam" id="PF22521">
    <property type="entry name" value="HypF_C_2"/>
    <property type="match status" value="1"/>
</dbReference>
<dbReference type="SUPFAM" id="SSF54975">
    <property type="entry name" value="Acylphosphatase/BLUF domain-like"/>
    <property type="match status" value="1"/>
</dbReference>
<dbReference type="Gene3D" id="3.90.870.50">
    <property type="match status" value="1"/>
</dbReference>
<dbReference type="Pfam" id="PF00708">
    <property type="entry name" value="Acylphosphatase"/>
    <property type="match status" value="1"/>
</dbReference>
<dbReference type="InterPro" id="IPR041440">
    <property type="entry name" value="HypF_C"/>
</dbReference>
<evidence type="ECO:0000259" key="11">
    <source>
        <dbReference type="PROSITE" id="PS51163"/>
    </source>
</evidence>
<dbReference type="EC" id="6.2.-.-" evidence="8"/>
<dbReference type="Pfam" id="PF01300">
    <property type="entry name" value="Sua5_yciO_yrdC"/>
    <property type="match status" value="1"/>
</dbReference>
<dbReference type="PANTHER" id="PTHR42959">
    <property type="entry name" value="CARBAMOYLTRANSFERASE"/>
    <property type="match status" value="1"/>
</dbReference>
<dbReference type="GO" id="GO:0003725">
    <property type="term" value="F:double-stranded RNA binding"/>
    <property type="evidence" value="ECO:0007669"/>
    <property type="project" value="InterPro"/>
</dbReference>
<dbReference type="InterPro" id="IPR043129">
    <property type="entry name" value="ATPase_NBD"/>
</dbReference>
<dbReference type="GO" id="GO:0008270">
    <property type="term" value="F:zinc ion binding"/>
    <property type="evidence" value="ECO:0007669"/>
    <property type="project" value="UniProtKB-KW"/>
</dbReference>
<proteinExistence type="inferred from homology"/>
<evidence type="ECO:0000256" key="6">
    <source>
        <dbReference type="ARBA" id="ARBA00022833"/>
    </source>
</evidence>
<dbReference type="PROSITE" id="PS51160">
    <property type="entry name" value="ACYLPHOSPHATASE_3"/>
    <property type="match status" value="1"/>
</dbReference>
<dbReference type="PANTHER" id="PTHR42959:SF1">
    <property type="entry name" value="CARBAMOYLTRANSFERASE HYPF"/>
    <property type="match status" value="1"/>
</dbReference>
<dbReference type="PROSITE" id="PS00150">
    <property type="entry name" value="ACYLPHOSPHATASE_1"/>
    <property type="match status" value="1"/>
</dbReference>
<evidence type="ECO:0000313" key="12">
    <source>
        <dbReference type="EMBL" id="QWG14606.1"/>
    </source>
</evidence>
<evidence type="ECO:0000256" key="4">
    <source>
        <dbReference type="ARBA" id="ARBA00022723"/>
    </source>
</evidence>
<dbReference type="InterPro" id="IPR006070">
    <property type="entry name" value="Sua5-like_dom"/>
</dbReference>
<dbReference type="GO" id="GO:0003998">
    <property type="term" value="F:acylphosphatase activity"/>
    <property type="evidence" value="ECO:0007669"/>
    <property type="project" value="UniProtKB-EC"/>
</dbReference>
<evidence type="ECO:0000259" key="10">
    <source>
        <dbReference type="PROSITE" id="PS51160"/>
    </source>
</evidence>
<evidence type="ECO:0000256" key="8">
    <source>
        <dbReference type="PIRNR" id="PIRNR006256"/>
    </source>
</evidence>
<comment type="catalytic activity">
    <reaction evidence="7 8">
        <text>C-terminal L-cysteinyl-[HypE protein] + carbamoyl phosphate + ATP + H2O = C-terminal S-carboxamide-L-cysteinyl-[HypE protein] + AMP + phosphate + diphosphate + H(+)</text>
        <dbReference type="Rhea" id="RHEA:55636"/>
        <dbReference type="Rhea" id="RHEA-COMP:14247"/>
        <dbReference type="Rhea" id="RHEA-COMP:14392"/>
        <dbReference type="ChEBI" id="CHEBI:15377"/>
        <dbReference type="ChEBI" id="CHEBI:15378"/>
        <dbReference type="ChEBI" id="CHEBI:30616"/>
        <dbReference type="ChEBI" id="CHEBI:33019"/>
        <dbReference type="ChEBI" id="CHEBI:43474"/>
        <dbReference type="ChEBI" id="CHEBI:58228"/>
        <dbReference type="ChEBI" id="CHEBI:76913"/>
        <dbReference type="ChEBI" id="CHEBI:139126"/>
        <dbReference type="ChEBI" id="CHEBI:456215"/>
    </reaction>
</comment>
<dbReference type="InterPro" id="IPR011125">
    <property type="entry name" value="Znf_HypF"/>
</dbReference>
<name>A0A975NHF3_9BRAD</name>
<dbReference type="InterPro" id="IPR051060">
    <property type="entry name" value="Carbamoyltrans_HypF-like"/>
</dbReference>
<evidence type="ECO:0000256" key="5">
    <source>
        <dbReference type="ARBA" id="ARBA00022771"/>
    </source>
</evidence>
<dbReference type="Proteomes" id="UP000680839">
    <property type="component" value="Chromosome"/>
</dbReference>
<keyword evidence="9" id="KW-0378">Hydrolase</keyword>
<evidence type="ECO:0000313" key="13">
    <source>
        <dbReference type="Proteomes" id="UP000680839"/>
    </source>
</evidence>
<dbReference type="InterPro" id="IPR017968">
    <property type="entry name" value="Acylphosphatase_CS"/>
</dbReference>
<dbReference type="InterPro" id="IPR017945">
    <property type="entry name" value="DHBP_synth_RibB-like_a/b_dom"/>
</dbReference>
<dbReference type="Pfam" id="PF07503">
    <property type="entry name" value="zf-HYPF"/>
    <property type="match status" value="2"/>
</dbReference>
<keyword evidence="6" id="KW-0862">Zinc</keyword>
<reference evidence="12" key="1">
    <citation type="submission" date="2021-06" db="EMBL/GenBank/DDBJ databases">
        <title>Bradyrhizobium sp. S2-20-1 Genome sequencing.</title>
        <authorList>
            <person name="Jin L."/>
        </authorList>
    </citation>
    <scope>NUCLEOTIDE SEQUENCE</scope>
    <source>
        <strain evidence="12">S2-20-1</strain>
    </source>
</reference>
<dbReference type="Pfam" id="PF17788">
    <property type="entry name" value="HypF_C"/>
    <property type="match status" value="1"/>
</dbReference>
<dbReference type="Gene3D" id="3.30.420.360">
    <property type="match status" value="1"/>
</dbReference>
<feature type="active site" evidence="9">
    <location>
        <position position="46"/>
    </location>
</feature>